<keyword evidence="3" id="KW-1185">Reference proteome</keyword>
<sequence>MQVLYFGFLVTIFIAIGLSLWKGGDPERAGAGVLLIMFMMTWFEGALIQTVGLSEEAMRTISVAEDLVGLAGFGLIAARARRLWPLLCTAMQLISVLTHVVHYLGVVNRPIVVVFMSQTPTFTATVCLIVGTIIHIRRSQRFGPERDWQDFRNLPSG</sequence>
<comment type="caution">
    <text evidence="2">The sequence shown here is derived from an EMBL/GenBank/DDBJ whole genome shotgun (WGS) entry which is preliminary data.</text>
</comment>
<dbReference type="AlphaFoldDB" id="A0A931MN25"/>
<dbReference type="EMBL" id="JADZGI010000006">
    <property type="protein sequence ID" value="MBH0114999.1"/>
    <property type="molecule type" value="Genomic_DNA"/>
</dbReference>
<dbReference type="Proteomes" id="UP000617634">
    <property type="component" value="Unassembled WGS sequence"/>
</dbReference>
<keyword evidence="1" id="KW-0812">Transmembrane</keyword>
<evidence type="ECO:0000256" key="1">
    <source>
        <dbReference type="SAM" id="Phobius"/>
    </source>
</evidence>
<evidence type="ECO:0000313" key="3">
    <source>
        <dbReference type="Proteomes" id="UP000617634"/>
    </source>
</evidence>
<accession>A0A931MN25</accession>
<protein>
    <submittedName>
        <fullName evidence="2">Uncharacterized protein</fullName>
    </submittedName>
</protein>
<feature type="transmembrane region" description="Helical" evidence="1">
    <location>
        <begin position="6"/>
        <end position="24"/>
    </location>
</feature>
<organism evidence="2 3">
    <name type="scientific">Novosphingobium aureum</name>
    <dbReference type="NCBI Taxonomy" id="2792964"/>
    <lineage>
        <taxon>Bacteria</taxon>
        <taxon>Pseudomonadati</taxon>
        <taxon>Pseudomonadota</taxon>
        <taxon>Alphaproteobacteria</taxon>
        <taxon>Sphingomonadales</taxon>
        <taxon>Sphingomonadaceae</taxon>
        <taxon>Novosphingobium</taxon>
    </lineage>
</organism>
<keyword evidence="1" id="KW-1133">Transmembrane helix</keyword>
<feature type="transmembrane region" description="Helical" evidence="1">
    <location>
        <begin position="111"/>
        <end position="136"/>
    </location>
</feature>
<feature type="transmembrane region" description="Helical" evidence="1">
    <location>
        <begin position="31"/>
        <end position="51"/>
    </location>
</feature>
<name>A0A931MN25_9SPHN</name>
<gene>
    <name evidence="2" type="ORF">I5E68_18800</name>
</gene>
<reference evidence="2" key="1">
    <citation type="submission" date="2020-11" db="EMBL/GenBank/DDBJ databases">
        <title>Novosphingobium aureum sp. nov., a marine bacterium isolated from sediment of a salt flat.</title>
        <authorList>
            <person name="Yoo Y."/>
            <person name="Kim J.-J."/>
        </authorList>
    </citation>
    <scope>NUCLEOTIDE SEQUENCE</scope>
    <source>
        <strain evidence="2">YJ-S2-02</strain>
    </source>
</reference>
<evidence type="ECO:0000313" key="2">
    <source>
        <dbReference type="EMBL" id="MBH0114999.1"/>
    </source>
</evidence>
<proteinExistence type="predicted"/>
<keyword evidence="1" id="KW-0472">Membrane</keyword>
<feature type="transmembrane region" description="Helical" evidence="1">
    <location>
        <begin position="83"/>
        <end position="105"/>
    </location>
</feature>